<name>A0ABW0H9F9_9HYPH</name>
<dbReference type="NCBIfam" id="NF005702">
    <property type="entry name" value="PRK07514.1"/>
    <property type="match status" value="1"/>
</dbReference>
<dbReference type="Gene3D" id="3.30.300.30">
    <property type="match status" value="1"/>
</dbReference>
<dbReference type="Proteomes" id="UP001596104">
    <property type="component" value="Unassembled WGS sequence"/>
</dbReference>
<comment type="similarity">
    <text evidence="1">Belongs to the ATP-dependent AMP-binding enzyme family.</text>
</comment>
<dbReference type="CDD" id="cd05941">
    <property type="entry name" value="MCS"/>
    <property type="match status" value="1"/>
</dbReference>
<comment type="caution">
    <text evidence="4">The sequence shown here is derived from an EMBL/GenBank/DDBJ whole genome shotgun (WGS) entry which is preliminary data.</text>
</comment>
<dbReference type="InterPro" id="IPR020845">
    <property type="entry name" value="AMP-binding_CS"/>
</dbReference>
<evidence type="ECO:0000259" key="2">
    <source>
        <dbReference type="Pfam" id="PF00501"/>
    </source>
</evidence>
<dbReference type="InterPro" id="IPR025110">
    <property type="entry name" value="AMP-bd_C"/>
</dbReference>
<gene>
    <name evidence="4" type="ORF">ACFPPC_11455</name>
</gene>
<reference evidence="5" key="1">
    <citation type="journal article" date="2019" name="Int. J. Syst. Evol. Microbiol.">
        <title>The Global Catalogue of Microorganisms (GCM) 10K type strain sequencing project: providing services to taxonomists for standard genome sequencing and annotation.</title>
        <authorList>
            <consortium name="The Broad Institute Genomics Platform"/>
            <consortium name="The Broad Institute Genome Sequencing Center for Infectious Disease"/>
            <person name="Wu L."/>
            <person name="Ma J."/>
        </authorList>
    </citation>
    <scope>NUCLEOTIDE SEQUENCE [LARGE SCALE GENOMIC DNA]</scope>
    <source>
        <strain evidence="5">CGMCC 1.16326</strain>
    </source>
</reference>
<dbReference type="SUPFAM" id="SSF56801">
    <property type="entry name" value="Acetyl-CoA synthetase-like"/>
    <property type="match status" value="1"/>
</dbReference>
<keyword evidence="5" id="KW-1185">Reference proteome</keyword>
<accession>A0ABW0H9F9</accession>
<protein>
    <submittedName>
        <fullName evidence="4">Malonyl-CoA synthase</fullName>
    </submittedName>
</protein>
<dbReference type="InterPro" id="IPR042099">
    <property type="entry name" value="ANL_N_sf"/>
</dbReference>
<feature type="domain" description="AMP-binding enzyme C-terminal" evidence="3">
    <location>
        <begin position="412"/>
        <end position="487"/>
    </location>
</feature>
<evidence type="ECO:0000313" key="4">
    <source>
        <dbReference type="EMBL" id="MFC5393252.1"/>
    </source>
</evidence>
<dbReference type="PANTHER" id="PTHR43201">
    <property type="entry name" value="ACYL-COA SYNTHETASE"/>
    <property type="match status" value="1"/>
</dbReference>
<dbReference type="PANTHER" id="PTHR43201:SF8">
    <property type="entry name" value="ACYL-COA SYNTHETASE FAMILY MEMBER 3"/>
    <property type="match status" value="1"/>
</dbReference>
<dbReference type="EMBL" id="JBHSLV010000019">
    <property type="protein sequence ID" value="MFC5393252.1"/>
    <property type="molecule type" value="Genomic_DNA"/>
</dbReference>
<dbReference type="InterPro" id="IPR000873">
    <property type="entry name" value="AMP-dep_synth/lig_dom"/>
</dbReference>
<proteinExistence type="inferred from homology"/>
<organism evidence="4 5">
    <name type="scientific">Bosea vestrisii</name>
    <dbReference type="NCBI Taxonomy" id="151416"/>
    <lineage>
        <taxon>Bacteria</taxon>
        <taxon>Pseudomonadati</taxon>
        <taxon>Pseudomonadota</taxon>
        <taxon>Alphaproteobacteria</taxon>
        <taxon>Hyphomicrobiales</taxon>
        <taxon>Boseaceae</taxon>
        <taxon>Bosea</taxon>
    </lineage>
</organism>
<evidence type="ECO:0000259" key="3">
    <source>
        <dbReference type="Pfam" id="PF13193"/>
    </source>
</evidence>
<sequence length="509" mass="55156">MGNHLFDLIKARMPAPTAPFAFLDDGRTYSYADMVAFSARFANALVALGVKPGDRVAVQVEKSIEALMLYLGTVRAGAIFLPLNTAYTPAEIEYFLGDAEPSVFVCDPAKAEALKPFAEKAGAKLETLGVGAGSLLDKVHAAATEFADVARGADDLAAILYTSGTTGRSKGAMLSHDNLASNALSLVDYWRFTKGDVLLHALPIFHTHGLFVATNTILLAGASMILLPKFDPEQVFKYLPKATSMMGVPTFYVRLLQDQRLSKEAVKHMRLFVSGSAPLLAETHREWRERTGHAILERYGMTETNMNTSNPYDGDRVAGTVGFPLPGVSARVTDPESGKELARDEIGMIEVKGPNVFKGYWRNPEKTKAEFRADGFFITGDLGKIDPAGYVHIVGRGKDLIITGGYNVYPKEVEAEIDEMPGVIESAVIGCPHPDFGEGVTAVVVAKPGAEVSAAGIAKALEQRLAKFKQPKQVFVVADLPRNTMGKVQKNLLREQYKDIYAKQLKAGE</sequence>
<dbReference type="PROSITE" id="PS00455">
    <property type="entry name" value="AMP_BINDING"/>
    <property type="match status" value="1"/>
</dbReference>
<dbReference type="Pfam" id="PF13193">
    <property type="entry name" value="AMP-binding_C"/>
    <property type="match status" value="1"/>
</dbReference>
<dbReference type="InterPro" id="IPR045851">
    <property type="entry name" value="AMP-bd_C_sf"/>
</dbReference>
<evidence type="ECO:0000313" key="5">
    <source>
        <dbReference type="Proteomes" id="UP001596104"/>
    </source>
</evidence>
<dbReference type="RefSeq" id="WP_377008216.1">
    <property type="nucleotide sequence ID" value="NZ_JBHSLV010000019.1"/>
</dbReference>
<evidence type="ECO:0000256" key="1">
    <source>
        <dbReference type="ARBA" id="ARBA00006432"/>
    </source>
</evidence>
<dbReference type="Gene3D" id="3.40.50.12780">
    <property type="entry name" value="N-terminal domain of ligase-like"/>
    <property type="match status" value="1"/>
</dbReference>
<feature type="domain" description="AMP-dependent synthetase/ligase" evidence="2">
    <location>
        <begin position="21"/>
        <end position="361"/>
    </location>
</feature>
<dbReference type="Pfam" id="PF00501">
    <property type="entry name" value="AMP-binding"/>
    <property type="match status" value="1"/>
</dbReference>